<dbReference type="InterPro" id="IPR019425">
    <property type="entry name" value="7TM_GPCR_serpentine_rcpt_Srt"/>
</dbReference>
<feature type="transmembrane region" description="Helical" evidence="1">
    <location>
        <begin position="93"/>
        <end position="112"/>
    </location>
</feature>
<gene>
    <name evidence="2" type="ORF">QR680_010161</name>
</gene>
<organism evidence="2 3">
    <name type="scientific">Steinernema hermaphroditum</name>
    <dbReference type="NCBI Taxonomy" id="289476"/>
    <lineage>
        <taxon>Eukaryota</taxon>
        <taxon>Metazoa</taxon>
        <taxon>Ecdysozoa</taxon>
        <taxon>Nematoda</taxon>
        <taxon>Chromadorea</taxon>
        <taxon>Rhabditida</taxon>
        <taxon>Tylenchina</taxon>
        <taxon>Panagrolaimomorpha</taxon>
        <taxon>Strongyloidoidea</taxon>
        <taxon>Steinernematidae</taxon>
        <taxon>Steinernema</taxon>
    </lineage>
</organism>
<evidence type="ECO:0000313" key="2">
    <source>
        <dbReference type="EMBL" id="KAK0427307.1"/>
    </source>
</evidence>
<dbReference type="PANTHER" id="PTHR23021">
    <property type="entry name" value="SERPENTINE RECEPTOR, CLASS T"/>
    <property type="match status" value="1"/>
</dbReference>
<name>A0AA39MAQ7_9BILA</name>
<feature type="transmembrane region" description="Helical" evidence="1">
    <location>
        <begin position="12"/>
        <end position="35"/>
    </location>
</feature>
<dbReference type="Pfam" id="PF10321">
    <property type="entry name" value="7TM_GPCR_Srt"/>
    <property type="match status" value="1"/>
</dbReference>
<keyword evidence="1" id="KW-0812">Transmembrane</keyword>
<feature type="transmembrane region" description="Helical" evidence="1">
    <location>
        <begin position="47"/>
        <end position="73"/>
    </location>
</feature>
<reference evidence="2" key="1">
    <citation type="submission" date="2023-06" db="EMBL/GenBank/DDBJ databases">
        <title>Genomic analysis of the entomopathogenic nematode Steinernema hermaphroditum.</title>
        <authorList>
            <person name="Schwarz E.M."/>
            <person name="Heppert J.K."/>
            <person name="Baniya A."/>
            <person name="Schwartz H.T."/>
            <person name="Tan C.-H."/>
            <person name="Antoshechkin I."/>
            <person name="Sternberg P.W."/>
            <person name="Goodrich-Blair H."/>
            <person name="Dillman A.R."/>
        </authorList>
    </citation>
    <scope>NUCLEOTIDE SEQUENCE</scope>
    <source>
        <strain evidence="2">PS9179</strain>
        <tissue evidence="2">Whole animal</tissue>
    </source>
</reference>
<dbReference type="Proteomes" id="UP001175271">
    <property type="component" value="Unassembled WGS sequence"/>
</dbReference>
<dbReference type="PANTHER" id="PTHR23021:SF82">
    <property type="entry name" value="G PROTEIN-COUPLED RECEPTOR"/>
    <property type="match status" value="1"/>
</dbReference>
<feature type="transmembrane region" description="Helical" evidence="1">
    <location>
        <begin position="214"/>
        <end position="233"/>
    </location>
</feature>
<comment type="caution">
    <text evidence="2">The sequence shown here is derived from an EMBL/GenBank/DDBJ whole genome shotgun (WGS) entry which is preliminary data.</text>
</comment>
<dbReference type="EMBL" id="JAUCMV010000001">
    <property type="protein sequence ID" value="KAK0427307.1"/>
    <property type="molecule type" value="Genomic_DNA"/>
</dbReference>
<accession>A0AA39MAQ7</accession>
<proteinExistence type="predicted"/>
<evidence type="ECO:0000256" key="1">
    <source>
        <dbReference type="SAM" id="Phobius"/>
    </source>
</evidence>
<feature type="transmembrane region" description="Helical" evidence="1">
    <location>
        <begin position="124"/>
        <end position="141"/>
    </location>
</feature>
<sequence length="286" mass="33448">MEIQFDFYCLAGLGIVLLSLTCLSLNAIVLSVIYQSKSLRIHTAYKFMLMMGIFDVLQGMSHFATGVFTLLRYDAEHWVYQVLATMISPGYETYIFVTILLAFHRFVLFCWWEQEKTLFYGSRVKIWYVLTALVFLAYTGVQLSGKVYTFYVVEDLGWTYDYSLPWTATRTEFVFYYQIVGIFIAWLLYLTIAVKLVRFKSDVASAAKYRANRVILVQALIITLWCTIQNFLWHKLQLFTGPNIIINYVLNMMWIGNSGLSMFLCVLMNRQVRRRIVHAFMNSACW</sequence>
<protein>
    <submittedName>
        <fullName evidence="2">Uncharacterized protein</fullName>
    </submittedName>
</protein>
<keyword evidence="1" id="KW-0472">Membrane</keyword>
<feature type="transmembrane region" description="Helical" evidence="1">
    <location>
        <begin position="174"/>
        <end position="194"/>
    </location>
</feature>
<keyword evidence="3" id="KW-1185">Reference proteome</keyword>
<dbReference type="SUPFAM" id="SSF81321">
    <property type="entry name" value="Family A G protein-coupled receptor-like"/>
    <property type="match status" value="1"/>
</dbReference>
<keyword evidence="1" id="KW-1133">Transmembrane helix</keyword>
<dbReference type="AlphaFoldDB" id="A0AA39MAQ7"/>
<evidence type="ECO:0000313" key="3">
    <source>
        <dbReference type="Proteomes" id="UP001175271"/>
    </source>
</evidence>
<dbReference type="Gene3D" id="1.20.1070.10">
    <property type="entry name" value="Rhodopsin 7-helix transmembrane proteins"/>
    <property type="match status" value="1"/>
</dbReference>
<feature type="transmembrane region" description="Helical" evidence="1">
    <location>
        <begin position="245"/>
        <end position="267"/>
    </location>
</feature>